<dbReference type="Gene3D" id="1.10.10.60">
    <property type="entry name" value="Homeodomain-like"/>
    <property type="match status" value="1"/>
</dbReference>
<evidence type="ECO:0000256" key="3">
    <source>
        <dbReference type="ARBA" id="ARBA00023015"/>
    </source>
</evidence>
<proteinExistence type="predicted"/>
<dbReference type="InterPro" id="IPR002078">
    <property type="entry name" value="Sigma_54_int"/>
</dbReference>
<dbReference type="Pfam" id="PF14532">
    <property type="entry name" value="Sigma54_activ_2"/>
    <property type="match status" value="1"/>
</dbReference>
<dbReference type="GO" id="GO:0005524">
    <property type="term" value="F:ATP binding"/>
    <property type="evidence" value="ECO:0007669"/>
    <property type="project" value="UniProtKB-KW"/>
</dbReference>
<feature type="domain" description="Response regulatory" evidence="7">
    <location>
        <begin position="5"/>
        <end position="119"/>
    </location>
</feature>
<dbReference type="Pfam" id="PF25601">
    <property type="entry name" value="AAA_lid_14"/>
    <property type="match status" value="1"/>
</dbReference>
<dbReference type="GO" id="GO:0000160">
    <property type="term" value="P:phosphorelay signal transduction system"/>
    <property type="evidence" value="ECO:0007669"/>
    <property type="project" value="InterPro"/>
</dbReference>
<dbReference type="GO" id="GO:0006355">
    <property type="term" value="P:regulation of DNA-templated transcription"/>
    <property type="evidence" value="ECO:0007669"/>
    <property type="project" value="InterPro"/>
</dbReference>
<dbReference type="SMART" id="SM00448">
    <property type="entry name" value="REC"/>
    <property type="match status" value="1"/>
</dbReference>
<evidence type="ECO:0000259" key="6">
    <source>
        <dbReference type="PROSITE" id="PS50045"/>
    </source>
</evidence>
<dbReference type="InterPro" id="IPR001789">
    <property type="entry name" value="Sig_transdc_resp-reg_receiver"/>
</dbReference>
<gene>
    <name evidence="8" type="ORF">VTAP4600_B1663</name>
</gene>
<accession>A0A2N8ZMX1</accession>
<dbReference type="PANTHER" id="PTHR32071">
    <property type="entry name" value="TRANSCRIPTIONAL REGULATORY PROTEIN"/>
    <property type="match status" value="1"/>
</dbReference>
<dbReference type="EMBL" id="LT960612">
    <property type="protein sequence ID" value="SON53274.1"/>
    <property type="molecule type" value="Genomic_DNA"/>
</dbReference>
<dbReference type="PROSITE" id="PS00688">
    <property type="entry name" value="SIGMA54_INTERACT_3"/>
    <property type="match status" value="1"/>
</dbReference>
<dbReference type="PANTHER" id="PTHR32071:SF29">
    <property type="entry name" value="PHOSPHOGLYCERATE TRANSPORT SYSTEM TRANSCRIPTIONAL REGULATORY PROTEIN PGTA"/>
    <property type="match status" value="1"/>
</dbReference>
<feature type="modified residue" description="4-aspartylphosphate" evidence="5">
    <location>
        <position position="54"/>
    </location>
</feature>
<dbReference type="AlphaFoldDB" id="A0A2N8ZMX1"/>
<keyword evidence="1" id="KW-0547">Nucleotide-binding</keyword>
<keyword evidence="4" id="KW-0804">Transcription</keyword>
<evidence type="ECO:0000313" key="8">
    <source>
        <dbReference type="EMBL" id="SON53274.1"/>
    </source>
</evidence>
<evidence type="ECO:0000256" key="2">
    <source>
        <dbReference type="ARBA" id="ARBA00022840"/>
    </source>
</evidence>
<dbReference type="Gene3D" id="1.10.8.60">
    <property type="match status" value="1"/>
</dbReference>
<organism evidence="8 9">
    <name type="scientific">Vibrio tapetis subsp. tapetis</name>
    <dbReference type="NCBI Taxonomy" id="1671868"/>
    <lineage>
        <taxon>Bacteria</taxon>
        <taxon>Pseudomonadati</taxon>
        <taxon>Pseudomonadota</taxon>
        <taxon>Gammaproteobacteria</taxon>
        <taxon>Vibrionales</taxon>
        <taxon>Vibrionaceae</taxon>
        <taxon>Vibrio</taxon>
    </lineage>
</organism>
<dbReference type="Pfam" id="PF00072">
    <property type="entry name" value="Response_reg"/>
    <property type="match status" value="1"/>
</dbReference>
<dbReference type="GO" id="GO:0043565">
    <property type="term" value="F:sequence-specific DNA binding"/>
    <property type="evidence" value="ECO:0007669"/>
    <property type="project" value="InterPro"/>
</dbReference>
<evidence type="ECO:0000313" key="9">
    <source>
        <dbReference type="Proteomes" id="UP000235828"/>
    </source>
</evidence>
<dbReference type="PROSITE" id="PS50110">
    <property type="entry name" value="RESPONSE_REGULATORY"/>
    <property type="match status" value="1"/>
</dbReference>
<dbReference type="InterPro" id="IPR025944">
    <property type="entry name" value="Sigma_54_int_dom_CS"/>
</dbReference>
<dbReference type="SUPFAM" id="SSF52540">
    <property type="entry name" value="P-loop containing nucleoside triphosphate hydrolases"/>
    <property type="match status" value="1"/>
</dbReference>
<dbReference type="SUPFAM" id="SSF46689">
    <property type="entry name" value="Homeodomain-like"/>
    <property type="match status" value="1"/>
</dbReference>
<dbReference type="KEGG" id="vta:B1663"/>
<evidence type="ECO:0000256" key="4">
    <source>
        <dbReference type="ARBA" id="ARBA00023163"/>
    </source>
</evidence>
<dbReference type="OrthoDB" id="9802186at2"/>
<dbReference type="Pfam" id="PF02954">
    <property type="entry name" value="HTH_8"/>
    <property type="match status" value="1"/>
</dbReference>
<dbReference type="SUPFAM" id="SSF52172">
    <property type="entry name" value="CheY-like"/>
    <property type="match status" value="1"/>
</dbReference>
<dbReference type="InterPro" id="IPR009057">
    <property type="entry name" value="Homeodomain-like_sf"/>
</dbReference>
<dbReference type="InterPro" id="IPR058031">
    <property type="entry name" value="AAA_lid_NorR"/>
</dbReference>
<evidence type="ECO:0000256" key="5">
    <source>
        <dbReference type="PROSITE-ProRule" id="PRU00169"/>
    </source>
</evidence>
<keyword evidence="9" id="KW-1185">Reference proteome</keyword>
<keyword evidence="3" id="KW-0805">Transcription regulation</keyword>
<feature type="domain" description="Sigma-54 factor interaction" evidence="6">
    <location>
        <begin position="140"/>
        <end position="345"/>
    </location>
</feature>
<dbReference type="PROSITE" id="PS50045">
    <property type="entry name" value="SIGMA54_INTERACT_4"/>
    <property type="match status" value="1"/>
</dbReference>
<name>A0A2N8ZMX1_9VIBR</name>
<protein>
    <submittedName>
        <fullName evidence="8">PgtA</fullName>
    </submittedName>
</protein>
<dbReference type="RefSeq" id="WP_102525315.1">
    <property type="nucleotide sequence ID" value="NZ_LT960612.1"/>
</dbReference>
<dbReference type="Gene3D" id="3.40.50.300">
    <property type="entry name" value="P-loop containing nucleotide triphosphate hydrolases"/>
    <property type="match status" value="1"/>
</dbReference>
<evidence type="ECO:0000256" key="1">
    <source>
        <dbReference type="ARBA" id="ARBA00022741"/>
    </source>
</evidence>
<keyword evidence="2" id="KW-0067">ATP-binding</keyword>
<dbReference type="Gene3D" id="3.40.50.2300">
    <property type="match status" value="1"/>
</dbReference>
<keyword evidence="5" id="KW-0597">Phosphoprotein</keyword>
<evidence type="ECO:0000259" key="7">
    <source>
        <dbReference type="PROSITE" id="PS50110"/>
    </source>
</evidence>
<dbReference type="InterPro" id="IPR027417">
    <property type="entry name" value="P-loop_NTPase"/>
</dbReference>
<dbReference type="Proteomes" id="UP000235828">
    <property type="component" value="Chromosome B"/>
</dbReference>
<sequence>MSDYSVLLVDDDQDVLDSYSHLMSIANLKSKALIDPTLTCHHIDTRWSGVVVIDMYMPQMHGMDLLKIIKTIDSDIPVIVITGHGDIPMAVEAVKIGANDFLEKPINPSQLLELIKKHLGRRQLFVQQKCNLDKSIKKELIGKSAQMENIREHIAQLAMLRSHVVITGESGVGRRSIAYLIHQLNETHDSGTLIELEGSQVTNIEQLDQQLDAIDSGTIILSRLEKLDESIQQHLTQYLLRQERLTKNKIRLIGLFRQDPESLIQNQQLHPELYYLISQGIIEVPPLRLRPDDIATLFHYYLKISCNKLAKAIPEVSSQYLQSLRNHSWPGNVRELRNVAELYAIGIIKLAGQDRIKHEEATKLPLDCLVDGYEKQLIEDALFLFSGRVNDVAVYLQVPRKKLYLRMKKHGIDKDNFKTRG</sequence>
<dbReference type="InterPro" id="IPR002197">
    <property type="entry name" value="HTH_Fis"/>
</dbReference>
<dbReference type="InterPro" id="IPR011006">
    <property type="entry name" value="CheY-like_superfamily"/>
</dbReference>
<reference evidence="8 9" key="1">
    <citation type="submission" date="2017-10" db="EMBL/GenBank/DDBJ databases">
        <authorList>
            <person name="Banno H."/>
            <person name="Chua N.-H."/>
        </authorList>
    </citation>
    <scope>NUCLEOTIDE SEQUENCE [LARGE SCALE GENOMIC DNA]</scope>
    <source>
        <strain evidence="8">Vibrio tapetis CECT4600</strain>
    </source>
</reference>